<proteinExistence type="predicted"/>
<protein>
    <recommendedName>
        <fullName evidence="1">DAGKc domain-containing protein</fullName>
    </recommendedName>
</protein>
<dbReference type="InterPro" id="IPR050187">
    <property type="entry name" value="Lipid_Phosphate_FormReg"/>
</dbReference>
<accession>A0A8E0RQ29</accession>
<dbReference type="GO" id="GO:0016020">
    <property type="term" value="C:membrane"/>
    <property type="evidence" value="ECO:0007669"/>
    <property type="project" value="TreeGrafter"/>
</dbReference>
<organism evidence="2 3">
    <name type="scientific">Fasciolopsis buskii</name>
    <dbReference type="NCBI Taxonomy" id="27845"/>
    <lineage>
        <taxon>Eukaryota</taxon>
        <taxon>Metazoa</taxon>
        <taxon>Spiralia</taxon>
        <taxon>Lophotrochozoa</taxon>
        <taxon>Platyhelminthes</taxon>
        <taxon>Trematoda</taxon>
        <taxon>Digenea</taxon>
        <taxon>Plagiorchiida</taxon>
        <taxon>Echinostomata</taxon>
        <taxon>Echinostomatoidea</taxon>
        <taxon>Fasciolidae</taxon>
        <taxon>Fasciolopsis</taxon>
    </lineage>
</organism>
<dbReference type="GO" id="GO:0005737">
    <property type="term" value="C:cytoplasm"/>
    <property type="evidence" value="ECO:0007669"/>
    <property type="project" value="TreeGrafter"/>
</dbReference>
<feature type="domain" description="DAGKc" evidence="1">
    <location>
        <begin position="146"/>
        <end position="232"/>
    </location>
</feature>
<sequence length="490" mass="53931">MVVQNLSDASGEQFAVKAFFNTESYAVPADAIVLKHEIRIRLSQTNGNGIHSGLCLQTNLTILTIQREQLVDCRRVESRRFCYLGPSHAQVQIRYLEFTNDAIKKNPHLRYGYVLQEQSIYLALDKVDQAERLIEQIQLFLSSGSVGLKPYLVFVNPCSGAGKALSMFKSTVAPMFNRLHVPYVLFKTNYPGHAESWIQRSSIEVLTKYRALLTISGDGLIYEIINGLAYRDTVLYNASDLSPSPDSIAVANEVGLRRDDHDAAVSRTNVLDSTGELSGSVCRGSVADKSHISIPLGFLPAGGGNATASAVCYVSGLASREKCLLHSAFLLSHNPPSTQPPLPPVKCSDSAKRPIEQQLCSLDAILFETMEPHTQRIGILSVEWGGLADLDLLSERFRWLGQTRFALATLISMAKNKEFRAKVSYLPALKSNANESETANMLEPQYRPTDTTLTQVGFNTPWFSVESGPTGYSISYLLVICVLKTVSVIC</sequence>
<evidence type="ECO:0000259" key="1">
    <source>
        <dbReference type="PROSITE" id="PS50146"/>
    </source>
</evidence>
<dbReference type="PANTHER" id="PTHR12358">
    <property type="entry name" value="SPHINGOSINE KINASE"/>
    <property type="match status" value="1"/>
</dbReference>
<dbReference type="Pfam" id="PF00781">
    <property type="entry name" value="DAGK_cat"/>
    <property type="match status" value="1"/>
</dbReference>
<dbReference type="Gene3D" id="3.40.50.10330">
    <property type="entry name" value="Probable inorganic polyphosphate/atp-NAD kinase, domain 1"/>
    <property type="match status" value="1"/>
</dbReference>
<dbReference type="OrthoDB" id="3853857at2759"/>
<dbReference type="PROSITE" id="PS50146">
    <property type="entry name" value="DAGK"/>
    <property type="match status" value="1"/>
</dbReference>
<comment type="caution">
    <text evidence="2">The sequence shown here is derived from an EMBL/GenBank/DDBJ whole genome shotgun (WGS) entry which is preliminary data.</text>
</comment>
<dbReference type="GO" id="GO:0001727">
    <property type="term" value="F:lipid kinase activity"/>
    <property type="evidence" value="ECO:0007669"/>
    <property type="project" value="TreeGrafter"/>
</dbReference>
<evidence type="ECO:0000313" key="2">
    <source>
        <dbReference type="EMBL" id="KAA0187772.1"/>
    </source>
</evidence>
<dbReference type="PANTHER" id="PTHR12358:SF112">
    <property type="entry name" value="LD11247P-RELATED"/>
    <property type="match status" value="1"/>
</dbReference>
<keyword evidence="3" id="KW-1185">Reference proteome</keyword>
<dbReference type="InterPro" id="IPR001206">
    <property type="entry name" value="Diacylglycerol_kinase_cat_dom"/>
</dbReference>
<reference evidence="2" key="1">
    <citation type="submission" date="2019-05" db="EMBL/GenBank/DDBJ databases">
        <title>Annotation for the trematode Fasciolopsis buski.</title>
        <authorList>
            <person name="Choi Y.-J."/>
        </authorList>
    </citation>
    <scope>NUCLEOTIDE SEQUENCE</scope>
    <source>
        <strain evidence="2">HT</strain>
        <tissue evidence="2">Whole worm</tissue>
    </source>
</reference>
<dbReference type="AlphaFoldDB" id="A0A8E0RQ29"/>
<dbReference type="SUPFAM" id="SSF111331">
    <property type="entry name" value="NAD kinase/diacylglycerol kinase-like"/>
    <property type="match status" value="1"/>
</dbReference>
<dbReference type="InterPro" id="IPR017438">
    <property type="entry name" value="ATP-NAD_kinase_N"/>
</dbReference>
<dbReference type="Proteomes" id="UP000728185">
    <property type="component" value="Unassembled WGS sequence"/>
</dbReference>
<dbReference type="GO" id="GO:0046512">
    <property type="term" value="P:sphingosine biosynthetic process"/>
    <property type="evidence" value="ECO:0007669"/>
    <property type="project" value="TreeGrafter"/>
</dbReference>
<dbReference type="InterPro" id="IPR016064">
    <property type="entry name" value="NAD/diacylglycerol_kinase_sf"/>
</dbReference>
<evidence type="ECO:0000313" key="3">
    <source>
        <dbReference type="Proteomes" id="UP000728185"/>
    </source>
</evidence>
<dbReference type="EMBL" id="LUCM01008879">
    <property type="protein sequence ID" value="KAA0187772.1"/>
    <property type="molecule type" value="Genomic_DNA"/>
</dbReference>
<gene>
    <name evidence="2" type="ORF">FBUS_06789</name>
</gene>
<name>A0A8E0RQ29_9TREM</name>
<dbReference type="Gene3D" id="2.60.200.40">
    <property type="match status" value="1"/>
</dbReference>